<name>A0A9W9N9H5_9EURO</name>
<dbReference type="RefSeq" id="XP_058311568.1">
    <property type="nucleotide sequence ID" value="XM_058449224.1"/>
</dbReference>
<sequence>MRSHLAHIHPEIRRPRGRASKAKPDMAALQNKRQRLAGTVSEAEFIQVQANQDLQERLSAEAEQGLQITTQKHATKVSPWLELTQWPKYLQGHSFSEVASLGMLLNSSREPLLAAFAQSVERLIKRVYHTIQDRRINEFDQIRINSFVSRPRIWERPILVDLKPCTYARYQQVWQRLICFAYRSSRPDQAIILRHQLTTSQFTKLDQMEDLETQLLAEQSPAVWD</sequence>
<dbReference type="AlphaFoldDB" id="A0A9W9N9H5"/>
<dbReference type="EMBL" id="JAPQKR010000005">
    <property type="protein sequence ID" value="KAJ5215755.1"/>
    <property type="molecule type" value="Genomic_DNA"/>
</dbReference>
<protein>
    <submittedName>
        <fullName evidence="2">Uncharacterized protein</fullName>
    </submittedName>
</protein>
<gene>
    <name evidence="2" type="ORF">N7498_002162</name>
</gene>
<dbReference type="OrthoDB" id="4367393at2759"/>
<reference evidence="2" key="1">
    <citation type="submission" date="2022-12" db="EMBL/GenBank/DDBJ databases">
        <authorList>
            <person name="Petersen C."/>
        </authorList>
    </citation>
    <scope>NUCLEOTIDE SEQUENCE</scope>
    <source>
        <strain evidence="2">IBT 15544</strain>
    </source>
</reference>
<comment type="caution">
    <text evidence="2">The sequence shown here is derived from an EMBL/GenBank/DDBJ whole genome shotgun (WGS) entry which is preliminary data.</text>
</comment>
<evidence type="ECO:0000313" key="3">
    <source>
        <dbReference type="Proteomes" id="UP001150904"/>
    </source>
</evidence>
<feature type="region of interest" description="Disordered" evidence="1">
    <location>
        <begin position="1"/>
        <end position="24"/>
    </location>
</feature>
<dbReference type="Proteomes" id="UP001150904">
    <property type="component" value="Unassembled WGS sequence"/>
</dbReference>
<keyword evidence="3" id="KW-1185">Reference proteome</keyword>
<proteinExistence type="predicted"/>
<dbReference type="GeneID" id="83176525"/>
<evidence type="ECO:0000256" key="1">
    <source>
        <dbReference type="SAM" id="MobiDB-lite"/>
    </source>
</evidence>
<organism evidence="2 3">
    <name type="scientific">Penicillium cinerascens</name>
    <dbReference type="NCBI Taxonomy" id="70096"/>
    <lineage>
        <taxon>Eukaryota</taxon>
        <taxon>Fungi</taxon>
        <taxon>Dikarya</taxon>
        <taxon>Ascomycota</taxon>
        <taxon>Pezizomycotina</taxon>
        <taxon>Eurotiomycetes</taxon>
        <taxon>Eurotiomycetidae</taxon>
        <taxon>Eurotiales</taxon>
        <taxon>Aspergillaceae</taxon>
        <taxon>Penicillium</taxon>
    </lineage>
</organism>
<evidence type="ECO:0000313" key="2">
    <source>
        <dbReference type="EMBL" id="KAJ5215755.1"/>
    </source>
</evidence>
<reference evidence="2" key="2">
    <citation type="journal article" date="2023" name="IMA Fungus">
        <title>Comparative genomic study of the Penicillium genus elucidates a diverse pangenome and 15 lateral gene transfer events.</title>
        <authorList>
            <person name="Petersen C."/>
            <person name="Sorensen T."/>
            <person name="Nielsen M.R."/>
            <person name="Sondergaard T.E."/>
            <person name="Sorensen J.L."/>
            <person name="Fitzpatrick D.A."/>
            <person name="Frisvad J.C."/>
            <person name="Nielsen K.L."/>
        </authorList>
    </citation>
    <scope>NUCLEOTIDE SEQUENCE</scope>
    <source>
        <strain evidence="2">IBT 15544</strain>
    </source>
</reference>
<accession>A0A9W9N9H5</accession>